<evidence type="ECO:0000256" key="2">
    <source>
        <dbReference type="SAM" id="MobiDB-lite"/>
    </source>
</evidence>
<dbReference type="InterPro" id="IPR036638">
    <property type="entry name" value="HLH_DNA-bd_sf"/>
</dbReference>
<feature type="compositionally biased region" description="Polar residues" evidence="2">
    <location>
        <begin position="787"/>
        <end position="802"/>
    </location>
</feature>
<feature type="compositionally biased region" description="Basic and acidic residues" evidence="2">
    <location>
        <begin position="1837"/>
        <end position="1856"/>
    </location>
</feature>
<dbReference type="InParanoid" id="H3ANG7"/>
<feature type="region of interest" description="Disordered" evidence="2">
    <location>
        <begin position="991"/>
        <end position="1021"/>
    </location>
</feature>
<keyword evidence="5" id="KW-1185">Reference proteome</keyword>
<dbReference type="GO" id="GO:0010719">
    <property type="term" value="P:negative regulation of epithelial to mesenchymal transition"/>
    <property type="evidence" value="ECO:0007669"/>
    <property type="project" value="TreeGrafter"/>
</dbReference>
<evidence type="ECO:0000313" key="4">
    <source>
        <dbReference type="Ensembl" id="ENSLACP00000011188.1"/>
    </source>
</evidence>
<protein>
    <submittedName>
        <fullName evidence="4">Upstream transcription factor family member 3</fullName>
    </submittedName>
</protein>
<dbReference type="PANTHER" id="PTHR46970:SF1">
    <property type="entry name" value="BASIC HELIX-LOOP-HELIX DOMAIN-CONTAINING PROTEIN USF3"/>
    <property type="match status" value="1"/>
</dbReference>
<reference evidence="4" key="2">
    <citation type="submission" date="2025-08" db="UniProtKB">
        <authorList>
            <consortium name="Ensembl"/>
        </authorList>
    </citation>
    <scope>IDENTIFICATION</scope>
</reference>
<feature type="compositionally biased region" description="Polar residues" evidence="2">
    <location>
        <begin position="809"/>
        <end position="842"/>
    </location>
</feature>
<dbReference type="InterPro" id="IPR053252">
    <property type="entry name" value="EMT_regulator"/>
</dbReference>
<feature type="compositionally biased region" description="Polar residues" evidence="2">
    <location>
        <begin position="1720"/>
        <end position="1734"/>
    </location>
</feature>
<accession>H3ANG7</accession>
<organism evidence="4 5">
    <name type="scientific">Latimeria chalumnae</name>
    <name type="common">Coelacanth</name>
    <dbReference type="NCBI Taxonomy" id="7897"/>
    <lineage>
        <taxon>Eukaryota</taxon>
        <taxon>Metazoa</taxon>
        <taxon>Chordata</taxon>
        <taxon>Craniata</taxon>
        <taxon>Vertebrata</taxon>
        <taxon>Euteleostomi</taxon>
        <taxon>Coelacanthiformes</taxon>
        <taxon>Coelacanthidae</taxon>
        <taxon>Latimeria</taxon>
    </lineage>
</organism>
<name>H3ANG7_LATCH</name>
<dbReference type="GeneTree" id="ENSGT00390000015759"/>
<dbReference type="EMBL" id="AFYH01107463">
    <property type="status" value="NOT_ANNOTATED_CDS"/>
    <property type="molecule type" value="Genomic_DNA"/>
</dbReference>
<dbReference type="eggNOG" id="ENOG502QVK9">
    <property type="taxonomic scope" value="Eukaryota"/>
</dbReference>
<evidence type="ECO:0000259" key="3">
    <source>
        <dbReference type="PROSITE" id="PS50888"/>
    </source>
</evidence>
<dbReference type="OMA" id="CVPDQEV"/>
<feature type="compositionally biased region" description="Low complexity" evidence="2">
    <location>
        <begin position="1416"/>
        <end position="1425"/>
    </location>
</feature>
<feature type="region of interest" description="Disordered" evidence="2">
    <location>
        <begin position="1468"/>
        <end position="1607"/>
    </location>
</feature>
<dbReference type="Ensembl" id="ENSLACT00000011272.1">
    <property type="protein sequence ID" value="ENSLACP00000011188.1"/>
    <property type="gene ID" value="ENSLACG00000009844.1"/>
</dbReference>
<dbReference type="Pfam" id="PF00010">
    <property type="entry name" value="HLH"/>
    <property type="match status" value="1"/>
</dbReference>
<dbReference type="InterPro" id="IPR048064">
    <property type="entry name" value="USF3_bHLH"/>
</dbReference>
<feature type="region of interest" description="Disordered" evidence="2">
    <location>
        <begin position="1837"/>
        <end position="1991"/>
    </location>
</feature>
<feature type="coiled-coil region" evidence="1">
    <location>
        <begin position="59"/>
        <end position="109"/>
    </location>
</feature>
<feature type="compositionally biased region" description="Polar residues" evidence="2">
    <location>
        <begin position="1000"/>
        <end position="1015"/>
    </location>
</feature>
<dbReference type="Gene3D" id="4.10.280.10">
    <property type="entry name" value="Helix-loop-helix DNA-binding domain"/>
    <property type="match status" value="1"/>
</dbReference>
<feature type="region of interest" description="Disordered" evidence="2">
    <location>
        <begin position="1398"/>
        <end position="1425"/>
    </location>
</feature>
<feature type="compositionally biased region" description="Polar residues" evidence="2">
    <location>
        <begin position="2199"/>
        <end position="2213"/>
    </location>
</feature>
<sequence length="2229" mass="238871">MPEMTENQTPPQKPHRKKNRETHNAVERHRKKKINAGINRISELIPCSPALKRSKNMILDQAVKYIAELKRQNDELLLNGGNREQAEEIKRLRKQLEEMQRENGRYIELLKANDICLYDDPTIHWKGNLKSTRVAMVIPTNQVQESIIVYSNGNNQGAPVQNISFNVGQNLQKQTANVVPVQRTCNIVTPVTIPNICPMDRGALLSTAASVMKQQDSVPVLLDSASTREDPNNVSHAAVSNTHAAPQVAGCSGPQRVAECSPGGITHGVSDSSRGELNSELLRNNSQDISRSTSACLILPPQQAQNHCVTNQDPKTSAQEISARSSQSAVLNHSTAAAQNVPAAVISNSTVLTKSSVGLVTSVAVQSAHTDNTPPLCSSDSSWTLASSLPASGFGATDLRSVNAPTRITSTGNTHTTWTTLQLAGNTVQPLSQMPSSIMPALLTEATTTVNSISSAATTTAAADDRLPANRVHVNNPAALQGVPLCAGGGQVIQQVAVTLPSVQSLPMQPLLASAQVPPPPAANVVPLQPAMQMIQMAQPVGASVHPPPANQNVIILQPPNPSAAPAVMGGSLANQALGQPIVIIQAPNQNQFSIVPAPPSAVRMPLIGANQAVCSVSAGQNAPVAQTFGGKHLVHILPRPVSSSASSSTQSVSVTMPEQQQQQTISVSGQLFALQPVMPSSNVSSQAPMQIIQPTTSEDPNTNVALNTFGALASLNQSISQMAGQSCVQLTVGQPANPSVTVGGQVVSSSSTAPGTMPVTNASSSVPSAVLTVSSKQPVLGKRTLPASQSKASDTQNSTSVEKPPQPSVTEGQASSENSLTEVIASPVSQSSATPLVTSENASLGTSKEVLNTQWLDSGASTGDPCATRGCMSSVASEEVTLATETSISTDRIPNIQPSSKQSRATVTESLNSCVMSNISAPSSQFLSPSQHSSAPANLGSSSFAAGNVCSASGAVTISDPPVLVQDSLAVIQASSMLTEQGINRMLSDLSKDKESGQRDSQPTKNLSSDNSRPMDSGVDLSDKQDLLLANGESDTIPQACISDQEAIGSSLITGRQTDSPMSTSSGSSRSFSVASMLPDVTREDVLCHSTVTNTFSSCTFPGQADIVALAAREIFDQEDLEKGRGTAGVDVREASSKATEAASLKRERQSQQPIRAQGLKENDPRLPESMAAKLHPPELVQTDSDRPLEKNPSVVDAPNVPLQLSTLQTSATAVSLSINNLIHQGAANHSIANHSNLTPHTEQQVAPTTIGLPISSSSYITPSSGPALVTEYSHEQLNAMRVSTMQTNQVQELQLKQSSETRKEAPKRTVQDDLLTSAKRQKHCQAAAVRLDGAPPMSRAPDSLLEHTQMLLNPMLPSSSSSAPSVGNQEHNRRLFSPSNNYNSVLRQIEIQCSVQPSMQEQQSHQRQGQVANQHLLQQHQQQHIAAPPVLHLHNNNPYLKQQQQQQQQQQGQLRERHRLYQLQHHVSQPESTVLQPPSNVHQQRSIQQEVQMHKKRGLVRGTQTTQLSMQQKQRLGGNEQARQKGSQAHSHHQQLQQQMQQQQQQQHFGPPHPEKGCENPTTSRSHHVGHTQSHLNQEMMHQQQQEVGNRKPGTGVPAEHMSGQNQIQRLMTSRALEQQMASQTSVVSRPADVTCTPHRQERNRVSSYSAEALIGKTPSNSEQRIGISAPGTRVSEQQELRNYVDVSRSKGLVVHNMQTRLPVDHPEVQHLVDCQPFKSSGPNQQPVNTFEVQPPRNGEMANALSTHRGMQTQGFRIGQNTGPLVDRQKRLSYPPVQSISTGNTVPQRENENACHQGFMQSLLQPHLGEPMNANQRAVAEHQRMIEMIEFSFESERESPHIRRESEGPNRESCDMSMGAISSRNSSLSIPFSNSSSSADIQGRNTSPQVAVQKSNSIRMSEGQGNKSHMNAQVSGNMHGIVRPVLPHPAVSHGNTDQGQSSVRQPNSSISQRSRHPAQDNSGSKIRQAERSRSGNQRHGNVFDPSISHFPLTTSASMILGRQQPTAAERRGSIVRFMADGPQVSNKNIASGDQHTLSQNFGFPFISEGGMNPPINTNASFIPPVTQPSATRTPALLPVEPQNTLPSFYPPYPPAHASLSSDISIPYFSNQMFTSPSTDKTNGGGLNNRFGSLLSPPRPVGFAQSSFPLLPDMPPMPVANTSHLSNFNLTSLFPEIAAALPPDGSSMQMSPLLTIANSSVSDSSKQSTNRPAHNISHILGHDGNSAV</sequence>
<keyword evidence="1" id="KW-0175">Coiled coil</keyword>
<dbReference type="PROSITE" id="PS50888">
    <property type="entry name" value="BHLH"/>
    <property type="match status" value="1"/>
</dbReference>
<dbReference type="CDD" id="cd18910">
    <property type="entry name" value="bHLHzip_USF3"/>
    <property type="match status" value="1"/>
</dbReference>
<feature type="compositionally biased region" description="Low complexity" evidence="2">
    <location>
        <begin position="1536"/>
        <end position="1550"/>
    </location>
</feature>
<feature type="compositionally biased region" description="Polar residues" evidence="2">
    <location>
        <begin position="1468"/>
        <end position="1493"/>
    </location>
</feature>
<dbReference type="Proteomes" id="UP000008672">
    <property type="component" value="Unassembled WGS sequence"/>
</dbReference>
<dbReference type="EMBL" id="AFYH01107460">
    <property type="status" value="NOT_ANNOTATED_CDS"/>
    <property type="molecule type" value="Genomic_DNA"/>
</dbReference>
<dbReference type="SUPFAM" id="SSF47459">
    <property type="entry name" value="HLH, helix-loop-helix DNA-binding domain"/>
    <property type="match status" value="1"/>
</dbReference>
<dbReference type="EMBL" id="AFYH01107462">
    <property type="status" value="NOT_ANNOTATED_CDS"/>
    <property type="molecule type" value="Genomic_DNA"/>
</dbReference>
<feature type="compositionally biased region" description="Polar residues" evidence="2">
    <location>
        <begin position="1573"/>
        <end position="1590"/>
    </location>
</feature>
<dbReference type="EMBL" id="AFYH01107464">
    <property type="status" value="NOT_ANNOTATED_CDS"/>
    <property type="molecule type" value="Genomic_DNA"/>
</dbReference>
<feature type="compositionally biased region" description="Polar residues" evidence="2">
    <location>
        <begin position="1504"/>
        <end position="1516"/>
    </location>
</feature>
<dbReference type="EMBL" id="AFYH01107459">
    <property type="status" value="NOT_ANNOTATED_CDS"/>
    <property type="molecule type" value="Genomic_DNA"/>
</dbReference>
<dbReference type="FunFam" id="4.10.280.10:FF:000051">
    <property type="entry name" value="Basic helix-loop-helix domain-containing protein KIAA2018"/>
    <property type="match status" value="1"/>
</dbReference>
<proteinExistence type="predicted"/>
<dbReference type="PANTHER" id="PTHR46970">
    <property type="entry name" value="BASIC HELIX-LOOP-HELIX DOMAIN-CONTAINING PROTEIN USF3"/>
    <property type="match status" value="1"/>
</dbReference>
<feature type="compositionally biased region" description="Polar residues" evidence="2">
    <location>
        <begin position="1"/>
        <end position="10"/>
    </location>
</feature>
<reference evidence="5" key="1">
    <citation type="submission" date="2011-08" db="EMBL/GenBank/DDBJ databases">
        <title>The draft genome of Latimeria chalumnae.</title>
        <authorList>
            <person name="Di Palma F."/>
            <person name="Alfoldi J."/>
            <person name="Johnson J."/>
            <person name="Berlin A."/>
            <person name="Gnerre S."/>
            <person name="Jaffe D."/>
            <person name="MacCallum I."/>
            <person name="Young S."/>
            <person name="Walker B.J."/>
            <person name="Lander E."/>
            <person name="Lindblad-Toh K."/>
        </authorList>
    </citation>
    <scope>NUCLEOTIDE SEQUENCE [LARGE SCALE GENOMIC DNA]</scope>
    <source>
        <strain evidence="5">Wild caught</strain>
    </source>
</reference>
<evidence type="ECO:0000313" key="5">
    <source>
        <dbReference type="Proteomes" id="UP000008672"/>
    </source>
</evidence>
<feature type="compositionally biased region" description="Low complexity" evidence="2">
    <location>
        <begin position="1864"/>
        <end position="1880"/>
    </location>
</feature>
<dbReference type="FunCoup" id="H3ANG7">
    <property type="interactions" value="586"/>
</dbReference>
<feature type="region of interest" description="Disordered" evidence="2">
    <location>
        <begin position="742"/>
        <end position="842"/>
    </location>
</feature>
<feature type="compositionally biased region" description="Low complexity" evidence="2">
    <location>
        <begin position="742"/>
        <end position="753"/>
    </location>
</feature>
<feature type="region of interest" description="Disordered" evidence="2">
    <location>
        <begin position="1358"/>
        <end position="1380"/>
    </location>
</feature>
<feature type="compositionally biased region" description="Polar residues" evidence="2">
    <location>
        <begin position="759"/>
        <end position="778"/>
    </location>
</feature>
<feature type="compositionally biased region" description="Basic and acidic residues" evidence="2">
    <location>
        <begin position="1125"/>
        <end position="1137"/>
    </location>
</feature>
<dbReference type="GO" id="GO:0000977">
    <property type="term" value="F:RNA polymerase II transcription regulatory region sequence-specific DNA binding"/>
    <property type="evidence" value="ECO:0007669"/>
    <property type="project" value="TreeGrafter"/>
</dbReference>
<feature type="region of interest" description="Disordered" evidence="2">
    <location>
        <begin position="1720"/>
        <end position="1739"/>
    </location>
</feature>
<dbReference type="SMART" id="SM00353">
    <property type="entry name" value="HLH"/>
    <property type="match status" value="1"/>
</dbReference>
<feature type="compositionally biased region" description="Polar residues" evidence="2">
    <location>
        <begin position="1935"/>
        <end position="1954"/>
    </location>
</feature>
<dbReference type="GO" id="GO:0001228">
    <property type="term" value="F:DNA-binding transcription activator activity, RNA polymerase II-specific"/>
    <property type="evidence" value="ECO:0007669"/>
    <property type="project" value="TreeGrafter"/>
</dbReference>
<feature type="region of interest" description="Disordered" evidence="2">
    <location>
        <begin position="2199"/>
        <end position="2229"/>
    </location>
</feature>
<evidence type="ECO:0000256" key="1">
    <source>
        <dbReference type="SAM" id="Coils"/>
    </source>
</evidence>
<dbReference type="InterPro" id="IPR011598">
    <property type="entry name" value="bHLH_dom"/>
</dbReference>
<reference evidence="4" key="3">
    <citation type="submission" date="2025-09" db="UniProtKB">
        <authorList>
            <consortium name="Ensembl"/>
        </authorList>
    </citation>
    <scope>IDENTIFICATION</scope>
</reference>
<feature type="compositionally biased region" description="Polar residues" evidence="2">
    <location>
        <begin position="1881"/>
        <end position="1918"/>
    </location>
</feature>
<feature type="compositionally biased region" description="Polar residues" evidence="2">
    <location>
        <begin position="1398"/>
        <end position="1415"/>
    </location>
</feature>
<feature type="domain" description="BHLH" evidence="3">
    <location>
        <begin position="18"/>
        <end position="69"/>
    </location>
</feature>
<feature type="region of interest" description="Disordered" evidence="2">
    <location>
        <begin position="1125"/>
        <end position="1166"/>
    </location>
</feature>
<gene>
    <name evidence="4" type="primary">USF3</name>
</gene>
<dbReference type="GO" id="GO:0046983">
    <property type="term" value="F:protein dimerization activity"/>
    <property type="evidence" value="ECO:0007669"/>
    <property type="project" value="InterPro"/>
</dbReference>
<dbReference type="HOGENOM" id="CLU_001249_0_0_1"/>
<dbReference type="EMBL" id="AFYH01107461">
    <property type="status" value="NOT_ANNOTATED_CDS"/>
    <property type="molecule type" value="Genomic_DNA"/>
</dbReference>
<feature type="region of interest" description="Disordered" evidence="2">
    <location>
        <begin position="1"/>
        <end position="27"/>
    </location>
</feature>